<sequence length="108" mass="11358">MRERSTARYSFIWRRRLRSTAMCVSRWLSVSSLDLQLRASRRRFLTLGGADDVASISPGGAATAAAAAAAPPDTSATCCCTGAGPPTMPASQNAEALSKRKLAALKVS</sequence>
<evidence type="ECO:0000313" key="1">
    <source>
        <dbReference type="EMBL" id="JAD58667.1"/>
    </source>
</evidence>
<accession>A0A0A9BHB3</accession>
<reference evidence="1" key="2">
    <citation type="journal article" date="2015" name="Data Brief">
        <title>Shoot transcriptome of the giant reed, Arundo donax.</title>
        <authorList>
            <person name="Barrero R.A."/>
            <person name="Guerrero F.D."/>
            <person name="Moolhuijzen P."/>
            <person name="Goolsby J.A."/>
            <person name="Tidwell J."/>
            <person name="Bellgard S.E."/>
            <person name="Bellgard M.I."/>
        </authorList>
    </citation>
    <scope>NUCLEOTIDE SEQUENCE</scope>
    <source>
        <tissue evidence="1">Shoot tissue taken approximately 20 cm above the soil surface</tissue>
    </source>
</reference>
<dbReference type="InterPro" id="IPR006311">
    <property type="entry name" value="TAT_signal"/>
</dbReference>
<dbReference type="AlphaFoldDB" id="A0A0A9BHB3"/>
<dbReference type="PROSITE" id="PS51318">
    <property type="entry name" value="TAT"/>
    <property type="match status" value="1"/>
</dbReference>
<reference evidence="1" key="1">
    <citation type="submission" date="2014-09" db="EMBL/GenBank/DDBJ databases">
        <authorList>
            <person name="Magalhaes I.L.F."/>
            <person name="Oliveira U."/>
            <person name="Santos F.R."/>
            <person name="Vidigal T.H.D.A."/>
            <person name="Brescovit A.D."/>
            <person name="Santos A.J."/>
        </authorList>
    </citation>
    <scope>NUCLEOTIDE SEQUENCE</scope>
    <source>
        <tissue evidence="1">Shoot tissue taken approximately 20 cm above the soil surface</tissue>
    </source>
</reference>
<organism evidence="1">
    <name type="scientific">Arundo donax</name>
    <name type="common">Giant reed</name>
    <name type="synonym">Donax arundinaceus</name>
    <dbReference type="NCBI Taxonomy" id="35708"/>
    <lineage>
        <taxon>Eukaryota</taxon>
        <taxon>Viridiplantae</taxon>
        <taxon>Streptophyta</taxon>
        <taxon>Embryophyta</taxon>
        <taxon>Tracheophyta</taxon>
        <taxon>Spermatophyta</taxon>
        <taxon>Magnoliopsida</taxon>
        <taxon>Liliopsida</taxon>
        <taxon>Poales</taxon>
        <taxon>Poaceae</taxon>
        <taxon>PACMAD clade</taxon>
        <taxon>Arundinoideae</taxon>
        <taxon>Arundineae</taxon>
        <taxon>Arundo</taxon>
    </lineage>
</organism>
<proteinExistence type="predicted"/>
<dbReference type="EMBL" id="GBRH01239228">
    <property type="protein sequence ID" value="JAD58667.1"/>
    <property type="molecule type" value="Transcribed_RNA"/>
</dbReference>
<protein>
    <submittedName>
        <fullName evidence="1">Uncharacterized protein</fullName>
    </submittedName>
</protein>
<name>A0A0A9BHB3_ARUDO</name>